<feature type="domain" description="Helicase ATP-binding" evidence="9">
    <location>
        <begin position="32"/>
        <end position="206"/>
    </location>
</feature>
<dbReference type="InterPro" id="IPR000629">
    <property type="entry name" value="RNA-helicase_DEAD-box_CS"/>
</dbReference>
<dbReference type="Proteomes" id="UP000642938">
    <property type="component" value="Unassembled WGS sequence"/>
</dbReference>
<reference evidence="12" key="1">
    <citation type="journal article" date="2014" name="Int. J. Syst. Evol. Microbiol.">
        <title>Complete genome of a new Firmicutes species belonging to the dominant human colonic microbiota ('Ruminococcus bicirculans') reveals two chromosomes and a selective capacity to utilize plant glucans.</title>
        <authorList>
            <consortium name="NISC Comparative Sequencing Program"/>
            <person name="Wegmann U."/>
            <person name="Louis P."/>
            <person name="Goesmann A."/>
            <person name="Henrissat B."/>
            <person name="Duncan S.H."/>
            <person name="Flint H.J."/>
        </authorList>
    </citation>
    <scope>NUCLEOTIDE SEQUENCE</scope>
    <source>
        <strain evidence="12">CGMCC 1.15287</strain>
    </source>
</reference>
<evidence type="ECO:0000259" key="11">
    <source>
        <dbReference type="PROSITE" id="PS51195"/>
    </source>
</evidence>
<comment type="similarity">
    <text evidence="5 7">Belongs to the DEAD box helicase family.</text>
</comment>
<dbReference type="RefSeq" id="WP_183766400.1">
    <property type="nucleotide sequence ID" value="NZ_BMHZ01000003.1"/>
</dbReference>
<evidence type="ECO:0000259" key="9">
    <source>
        <dbReference type="PROSITE" id="PS51192"/>
    </source>
</evidence>
<dbReference type="EMBL" id="JACIEF010000003">
    <property type="protein sequence ID" value="MBB4109403.1"/>
    <property type="molecule type" value="Genomic_DNA"/>
</dbReference>
<reference evidence="12" key="4">
    <citation type="submission" date="2024-05" db="EMBL/GenBank/DDBJ databases">
        <authorList>
            <person name="Sun Q."/>
            <person name="Zhou Y."/>
        </authorList>
    </citation>
    <scope>NUCLEOTIDE SEQUENCE</scope>
    <source>
        <strain evidence="12">CGMCC 1.15287</strain>
    </source>
</reference>
<dbReference type="SMART" id="SM00487">
    <property type="entry name" value="DEXDc"/>
    <property type="match status" value="1"/>
</dbReference>
<evidence type="ECO:0000313" key="15">
    <source>
        <dbReference type="Proteomes" id="UP000642938"/>
    </source>
</evidence>
<dbReference type="GO" id="GO:0005524">
    <property type="term" value="F:ATP binding"/>
    <property type="evidence" value="ECO:0007669"/>
    <property type="project" value="UniProtKB-KW"/>
</dbReference>
<accession>A0A7W6P6Z6</accession>
<keyword evidence="3 7" id="KW-0347">Helicase</keyword>
<protein>
    <submittedName>
        <fullName evidence="12 13">RNA helicase</fullName>
    </submittedName>
</protein>
<dbReference type="CDD" id="cd00268">
    <property type="entry name" value="DEADc"/>
    <property type="match status" value="1"/>
</dbReference>
<organism evidence="13 14">
    <name type="scientific">Pedobacter zeae</name>
    <dbReference type="NCBI Taxonomy" id="1737356"/>
    <lineage>
        <taxon>Bacteria</taxon>
        <taxon>Pseudomonadati</taxon>
        <taxon>Bacteroidota</taxon>
        <taxon>Sphingobacteriia</taxon>
        <taxon>Sphingobacteriales</taxon>
        <taxon>Sphingobacteriaceae</taxon>
        <taxon>Pedobacter</taxon>
    </lineage>
</organism>
<dbReference type="AlphaFoldDB" id="A0A7W6P6Z6"/>
<gene>
    <name evidence="12" type="ORF">GCM10007422_31650</name>
    <name evidence="13" type="ORF">GGQ60_003412</name>
</gene>
<dbReference type="InterPro" id="IPR027417">
    <property type="entry name" value="P-loop_NTPase"/>
</dbReference>
<dbReference type="PROSITE" id="PS51194">
    <property type="entry name" value="HELICASE_CTER"/>
    <property type="match status" value="1"/>
</dbReference>
<dbReference type="Proteomes" id="UP000532273">
    <property type="component" value="Unassembled WGS sequence"/>
</dbReference>
<evidence type="ECO:0000256" key="1">
    <source>
        <dbReference type="ARBA" id="ARBA00022741"/>
    </source>
</evidence>
<dbReference type="SMART" id="SM00490">
    <property type="entry name" value="HELICc"/>
    <property type="match status" value="1"/>
</dbReference>
<dbReference type="InterPro" id="IPR011545">
    <property type="entry name" value="DEAD/DEAH_box_helicase_dom"/>
</dbReference>
<dbReference type="CDD" id="cd18787">
    <property type="entry name" value="SF2_C_DEAD"/>
    <property type="match status" value="1"/>
</dbReference>
<dbReference type="GO" id="GO:0003676">
    <property type="term" value="F:nucleic acid binding"/>
    <property type="evidence" value="ECO:0007669"/>
    <property type="project" value="InterPro"/>
</dbReference>
<comment type="caution">
    <text evidence="13">The sequence shown here is derived from an EMBL/GenBank/DDBJ whole genome shotgun (WGS) entry which is preliminary data.</text>
</comment>
<name>A0A7W6P6Z6_9SPHI</name>
<reference evidence="13 14" key="3">
    <citation type="submission" date="2020-08" db="EMBL/GenBank/DDBJ databases">
        <title>Genomic Encyclopedia of Type Strains, Phase IV (KMG-IV): sequencing the most valuable type-strain genomes for metagenomic binning, comparative biology and taxonomic classification.</title>
        <authorList>
            <person name="Goeker M."/>
        </authorList>
    </citation>
    <scope>NUCLEOTIDE SEQUENCE [LARGE SCALE GENOMIC DNA]</scope>
    <source>
        <strain evidence="13 14">DSM 100774</strain>
    </source>
</reference>
<keyword evidence="2 7" id="KW-0378">Hydrolase</keyword>
<evidence type="ECO:0000256" key="5">
    <source>
        <dbReference type="ARBA" id="ARBA00038437"/>
    </source>
</evidence>
<reference evidence="15" key="2">
    <citation type="journal article" date="2019" name="Int. J. Syst. Evol. Microbiol.">
        <title>The Global Catalogue of Microorganisms (GCM) 10K type strain sequencing project: providing services to taxonomists for standard genome sequencing and annotation.</title>
        <authorList>
            <consortium name="The Broad Institute Genomics Platform"/>
            <consortium name="The Broad Institute Genome Sequencing Center for Infectious Disease"/>
            <person name="Wu L."/>
            <person name="Ma J."/>
        </authorList>
    </citation>
    <scope>NUCLEOTIDE SEQUENCE [LARGE SCALE GENOMIC DNA]</scope>
    <source>
        <strain evidence="15">CGMCC 1.15287</strain>
    </source>
</reference>
<evidence type="ECO:0000313" key="13">
    <source>
        <dbReference type="EMBL" id="MBB4109403.1"/>
    </source>
</evidence>
<dbReference type="InterPro" id="IPR014001">
    <property type="entry name" value="Helicase_ATP-bd"/>
</dbReference>
<dbReference type="PROSITE" id="PS51192">
    <property type="entry name" value="HELICASE_ATP_BIND_1"/>
    <property type="match status" value="1"/>
</dbReference>
<feature type="short sequence motif" description="Q motif" evidence="6">
    <location>
        <begin position="1"/>
        <end position="29"/>
    </location>
</feature>
<evidence type="ECO:0000313" key="14">
    <source>
        <dbReference type="Proteomes" id="UP000532273"/>
    </source>
</evidence>
<dbReference type="Gene3D" id="3.40.50.300">
    <property type="entry name" value="P-loop containing nucleotide triphosphate hydrolases"/>
    <property type="match status" value="2"/>
</dbReference>
<dbReference type="GO" id="GO:0016787">
    <property type="term" value="F:hydrolase activity"/>
    <property type="evidence" value="ECO:0007669"/>
    <property type="project" value="UniProtKB-KW"/>
</dbReference>
<dbReference type="GO" id="GO:0003724">
    <property type="term" value="F:RNA helicase activity"/>
    <property type="evidence" value="ECO:0007669"/>
    <property type="project" value="InterPro"/>
</dbReference>
<feature type="domain" description="DEAD-box RNA helicase Q" evidence="11">
    <location>
        <begin position="1"/>
        <end position="29"/>
    </location>
</feature>
<sequence>MNFNDFNFNPDLFEGLMAMGYKSATPIQEQAIPVILDNHDLIACAQTGTGKTASYLLPVMDKISRATDRHNNTLILAPTRELAQQIDLQVEALAYFTNISSLAVYGGGDGIAYEQQKRSMREGVDIIIATPGRLMAHLSSGVLKLEHLQHLILDEADRMLDMGFYDDIIRIISYLPKKRQTLLFSATMAPKIRNMAGKILHEPKQITISIAKPAEGIDQQAYNIHDQQKQALLTEIFKEGKYKSSIIFASTKEKVKALYKTFKSLGIKAEAFHSDLGQKEREDILLAFKNKRLGIIIGTDVLSRGIDVEGIDLVINYDVPGDPADYVHRIGRTARAATKGTAITLVNGRDKRKFDNIEKLIEKQVPRMPLPEHIAGMEITHVEEKRPQHNNNGKKRVWRKKKPKPKPTG</sequence>
<evidence type="ECO:0000256" key="2">
    <source>
        <dbReference type="ARBA" id="ARBA00022801"/>
    </source>
</evidence>
<feature type="region of interest" description="Disordered" evidence="8">
    <location>
        <begin position="380"/>
        <end position="409"/>
    </location>
</feature>
<dbReference type="Pfam" id="PF00271">
    <property type="entry name" value="Helicase_C"/>
    <property type="match status" value="1"/>
</dbReference>
<feature type="domain" description="Helicase C-terminal" evidence="10">
    <location>
        <begin position="228"/>
        <end position="378"/>
    </location>
</feature>
<dbReference type="InterPro" id="IPR044742">
    <property type="entry name" value="DEAD/DEAH_RhlB"/>
</dbReference>
<evidence type="ECO:0000259" key="10">
    <source>
        <dbReference type="PROSITE" id="PS51194"/>
    </source>
</evidence>
<evidence type="ECO:0000256" key="4">
    <source>
        <dbReference type="ARBA" id="ARBA00022840"/>
    </source>
</evidence>
<dbReference type="InterPro" id="IPR050079">
    <property type="entry name" value="DEAD_box_RNA_helicase"/>
</dbReference>
<dbReference type="EMBL" id="BMHZ01000003">
    <property type="protein sequence ID" value="GGH12008.1"/>
    <property type="molecule type" value="Genomic_DNA"/>
</dbReference>
<feature type="compositionally biased region" description="Basic residues" evidence="8">
    <location>
        <begin position="392"/>
        <end position="409"/>
    </location>
</feature>
<evidence type="ECO:0000256" key="8">
    <source>
        <dbReference type="SAM" id="MobiDB-lite"/>
    </source>
</evidence>
<keyword evidence="15" id="KW-1185">Reference proteome</keyword>
<evidence type="ECO:0000256" key="7">
    <source>
        <dbReference type="RuleBase" id="RU000492"/>
    </source>
</evidence>
<dbReference type="Pfam" id="PF00270">
    <property type="entry name" value="DEAD"/>
    <property type="match status" value="1"/>
</dbReference>
<evidence type="ECO:0000256" key="3">
    <source>
        <dbReference type="ARBA" id="ARBA00022806"/>
    </source>
</evidence>
<dbReference type="SUPFAM" id="SSF52540">
    <property type="entry name" value="P-loop containing nucleoside triphosphate hydrolases"/>
    <property type="match status" value="1"/>
</dbReference>
<dbReference type="PROSITE" id="PS00039">
    <property type="entry name" value="DEAD_ATP_HELICASE"/>
    <property type="match status" value="1"/>
</dbReference>
<dbReference type="GO" id="GO:0005829">
    <property type="term" value="C:cytosol"/>
    <property type="evidence" value="ECO:0007669"/>
    <property type="project" value="TreeGrafter"/>
</dbReference>
<keyword evidence="4 7" id="KW-0067">ATP-binding</keyword>
<proteinExistence type="inferred from homology"/>
<evidence type="ECO:0000313" key="12">
    <source>
        <dbReference type="EMBL" id="GGH12008.1"/>
    </source>
</evidence>
<dbReference type="PANTHER" id="PTHR47959:SF13">
    <property type="entry name" value="ATP-DEPENDENT RNA HELICASE RHLE"/>
    <property type="match status" value="1"/>
</dbReference>
<dbReference type="InterPro" id="IPR001650">
    <property type="entry name" value="Helicase_C-like"/>
</dbReference>
<keyword evidence="1 7" id="KW-0547">Nucleotide-binding</keyword>
<dbReference type="PANTHER" id="PTHR47959">
    <property type="entry name" value="ATP-DEPENDENT RNA HELICASE RHLE-RELATED"/>
    <property type="match status" value="1"/>
</dbReference>
<dbReference type="InterPro" id="IPR014014">
    <property type="entry name" value="RNA_helicase_DEAD_Q_motif"/>
</dbReference>
<evidence type="ECO:0000256" key="6">
    <source>
        <dbReference type="PROSITE-ProRule" id="PRU00552"/>
    </source>
</evidence>
<dbReference type="PROSITE" id="PS51195">
    <property type="entry name" value="Q_MOTIF"/>
    <property type="match status" value="1"/>
</dbReference>